<dbReference type="GO" id="GO:0016887">
    <property type="term" value="F:ATP hydrolysis activity"/>
    <property type="evidence" value="ECO:0007669"/>
    <property type="project" value="InterPro"/>
</dbReference>
<evidence type="ECO:0000256" key="4">
    <source>
        <dbReference type="ARBA" id="ARBA00022741"/>
    </source>
</evidence>
<gene>
    <name evidence="11" type="ORF">C1SCF055_LOCUS32786</name>
</gene>
<evidence type="ECO:0000256" key="1">
    <source>
        <dbReference type="ARBA" id="ARBA00004141"/>
    </source>
</evidence>
<dbReference type="PROSITE" id="PS00211">
    <property type="entry name" value="ABC_TRANSPORTER_1"/>
    <property type="match status" value="1"/>
</dbReference>
<feature type="compositionally biased region" description="Basic and acidic residues" evidence="8">
    <location>
        <begin position="1244"/>
        <end position="1253"/>
    </location>
</feature>
<feature type="transmembrane region" description="Helical" evidence="9">
    <location>
        <begin position="1117"/>
        <end position="1136"/>
    </location>
</feature>
<dbReference type="InterPro" id="IPR017871">
    <property type="entry name" value="ABC_transporter-like_CS"/>
</dbReference>
<keyword evidence="5 12" id="KW-0067">ATP-binding</keyword>
<dbReference type="InterPro" id="IPR043926">
    <property type="entry name" value="ABCG_dom"/>
</dbReference>
<dbReference type="EMBL" id="CAMXCT020004001">
    <property type="protein sequence ID" value="CAL1160594.1"/>
    <property type="molecule type" value="Genomic_DNA"/>
</dbReference>
<dbReference type="InterPro" id="IPR003593">
    <property type="entry name" value="AAA+_ATPase"/>
</dbReference>
<feature type="transmembrane region" description="Helical" evidence="9">
    <location>
        <begin position="578"/>
        <end position="601"/>
    </location>
</feature>
<feature type="transmembrane region" description="Helical" evidence="9">
    <location>
        <begin position="380"/>
        <end position="407"/>
    </location>
</feature>
<dbReference type="AlphaFoldDB" id="A0A9P1DDW1"/>
<protein>
    <submittedName>
        <fullName evidence="12">ABC transporter ATP-binding protein/permease</fullName>
    </submittedName>
</protein>
<keyword evidence="7 9" id="KW-0472">Membrane</keyword>
<organism evidence="11">
    <name type="scientific">Cladocopium goreaui</name>
    <dbReference type="NCBI Taxonomy" id="2562237"/>
    <lineage>
        <taxon>Eukaryota</taxon>
        <taxon>Sar</taxon>
        <taxon>Alveolata</taxon>
        <taxon>Dinophyceae</taxon>
        <taxon>Suessiales</taxon>
        <taxon>Symbiodiniaceae</taxon>
        <taxon>Cladocopium</taxon>
    </lineage>
</organism>
<evidence type="ECO:0000313" key="11">
    <source>
        <dbReference type="EMBL" id="CAI4007219.1"/>
    </source>
</evidence>
<evidence type="ECO:0000256" key="2">
    <source>
        <dbReference type="ARBA" id="ARBA00022448"/>
    </source>
</evidence>
<feature type="compositionally biased region" description="Basic and acidic residues" evidence="8">
    <location>
        <begin position="616"/>
        <end position="631"/>
    </location>
</feature>
<feature type="region of interest" description="Disordered" evidence="8">
    <location>
        <begin position="611"/>
        <end position="631"/>
    </location>
</feature>
<feature type="transmembrane region" description="Helical" evidence="9">
    <location>
        <begin position="1198"/>
        <end position="1222"/>
    </location>
</feature>
<evidence type="ECO:0000256" key="3">
    <source>
        <dbReference type="ARBA" id="ARBA00022692"/>
    </source>
</evidence>
<accession>A0A9P1DDW1</accession>
<dbReference type="InterPro" id="IPR013525">
    <property type="entry name" value="ABC2_TM"/>
</dbReference>
<feature type="transmembrane region" description="Helical" evidence="9">
    <location>
        <begin position="461"/>
        <end position="484"/>
    </location>
</feature>
<keyword evidence="3 9" id="KW-0812">Transmembrane</keyword>
<dbReference type="GO" id="GO:0005886">
    <property type="term" value="C:plasma membrane"/>
    <property type="evidence" value="ECO:0007669"/>
    <property type="project" value="TreeGrafter"/>
</dbReference>
<keyword evidence="2" id="KW-0813">Transport</keyword>
<comment type="caution">
    <text evidence="11">The sequence shown here is derived from an EMBL/GenBank/DDBJ whole genome shotgun (WGS) entry which is preliminary data.</text>
</comment>
<dbReference type="GO" id="GO:0005524">
    <property type="term" value="F:ATP binding"/>
    <property type="evidence" value="ECO:0007669"/>
    <property type="project" value="UniProtKB-KW"/>
</dbReference>
<dbReference type="SUPFAM" id="SSF52540">
    <property type="entry name" value="P-loop containing nucleoside triphosphate hydrolases"/>
    <property type="match status" value="2"/>
</dbReference>
<dbReference type="PANTHER" id="PTHR48041">
    <property type="entry name" value="ABC TRANSPORTER G FAMILY MEMBER 28"/>
    <property type="match status" value="1"/>
</dbReference>
<evidence type="ECO:0000256" key="5">
    <source>
        <dbReference type="ARBA" id="ARBA00022840"/>
    </source>
</evidence>
<dbReference type="PANTHER" id="PTHR48041:SF139">
    <property type="entry name" value="PROTEIN SCARLET"/>
    <property type="match status" value="1"/>
</dbReference>
<dbReference type="Proteomes" id="UP001152797">
    <property type="component" value="Unassembled WGS sequence"/>
</dbReference>
<dbReference type="Pfam" id="PF00005">
    <property type="entry name" value="ABC_tran"/>
    <property type="match status" value="2"/>
</dbReference>
<evidence type="ECO:0000256" key="8">
    <source>
        <dbReference type="SAM" id="MobiDB-lite"/>
    </source>
</evidence>
<dbReference type="Gene3D" id="3.40.50.300">
    <property type="entry name" value="P-loop containing nucleotide triphosphate hydrolases"/>
    <property type="match status" value="2"/>
</dbReference>
<feature type="transmembrane region" description="Helical" evidence="9">
    <location>
        <begin position="356"/>
        <end position="374"/>
    </location>
</feature>
<dbReference type="PROSITE" id="PS50893">
    <property type="entry name" value="ABC_TRANSPORTER_2"/>
    <property type="match status" value="2"/>
</dbReference>
<feature type="domain" description="ABC transporter" evidence="10">
    <location>
        <begin position="16"/>
        <end position="264"/>
    </location>
</feature>
<sequence length="1260" mass="139431">MTSPSNKSEMPGTVRVDWNDVDLVAKMKKKGGIEEKQILTKVSGFAVPGELLAIMGPSGAGKTSLLNVLAVRTAPTSGELSFNASQYSKSLQGRVAYVHQQEMLLEAYTPREHLLFQSTLRMPRDVTKAQREQRVDACIKMLGLEKCQHSLIGDVYHGISKNEKRRVTFATEILTQPAVLYCDEPTTGLDSVMAEVIVKYMKAIAEEGQKGQKVTVIASIHQPSSQVFRLFDRLHFLVDGRTAYFGAVSKLESYFESIGYTMPDHTMPADFVMRLCIDPRDPEGAASRRVAISDAWDKQWPNEDARANGAPIGMLPKDKSEVFDSDRQTNWCMQLVHLTKREVIMKVRSKADLRSALLRTLVLGVLFGLTFLQLEKRQSALFTINGCLFFTMMMGVMNICMSAAMGIPTRLPTLIREHRNGAYGVPAMYLSKALADAPFDFLIALLWSSLMYWMVGFRDDFGHYLYFFVVVYALTIVATGVGYLGGYTAPVAAIGMLVVLLNIMPQMLFGGLFMNLNSVPPGFIWLKTISIFRLGFEALMINQWQDYGVLDCSNEPVCVAADGEAVLSRNGIDPAASYAGAILWLLIPLCVYHSLAFLILWRRAQPRQFEGAAPEDDTKGELRRESEEQQKLSSIERPEILLQWFNLSVEASRADVNGTSKQVKILEGNAGNVAPGELLAIMGPSGSGKSTLLKSLAGIAELPLCQGSDVMINGKTFSEEVREHSAFLFQDEQLFGNLTVREHLLFQCRFRMGRLPKSECVQRSDALITELGLAKCKNTLIGAIGAGISGGERRRLAFATELLTEPTLLFADEATSGLDSAMALNVMKLLHGFARGEGTATQKTVLATIHQPSEEVFNLFDKVLILVEGRTVYFGSPGGALQHYSSLSLQCPRDESPPDFFMRCVATDAGEDADRQQAKQNVETLLKALPPLATPDMPKKFDPKVESLKGSGVVALLTLVRREFLIRRRSKILFKAAIARTLFMAILLGLLYWQLPNDQDSWQSVLGVLNMIMINTFMTSGFGLTQELPHSFRPAFREARAGMYSISAWFWSKTLGDLPVDVIGPLIGSSLIFAMTGVGKTAESYFLFVMWACVTSVIGNTWGYLASAAGGRAEYAFAIFLLSVFPFMIFNGYMMTTEEIPIYFRWIEYVGPFKPIFAELNVAIWTTRTLDCPAQGPCPFRSGEDVLRLRGMDEVDHVYNYSIIIGLYLLGCRLLGWGIIVLRWRLGASNVAVAAGKKSARAKVHSDDSDEVAHSNVESP</sequence>
<feature type="region of interest" description="Disordered" evidence="8">
    <location>
        <begin position="1241"/>
        <end position="1260"/>
    </location>
</feature>
<feature type="transmembrane region" description="Helical" evidence="9">
    <location>
        <begin position="972"/>
        <end position="993"/>
    </location>
</feature>
<dbReference type="InterPro" id="IPR003439">
    <property type="entry name" value="ABC_transporter-like_ATP-bd"/>
</dbReference>
<evidence type="ECO:0000256" key="9">
    <source>
        <dbReference type="SAM" id="Phobius"/>
    </source>
</evidence>
<keyword evidence="13" id="KW-1185">Reference proteome</keyword>
<dbReference type="GO" id="GO:0140359">
    <property type="term" value="F:ABC-type transporter activity"/>
    <property type="evidence" value="ECO:0007669"/>
    <property type="project" value="InterPro"/>
</dbReference>
<reference evidence="12 13" key="2">
    <citation type="submission" date="2024-05" db="EMBL/GenBank/DDBJ databases">
        <authorList>
            <person name="Chen Y."/>
            <person name="Shah S."/>
            <person name="Dougan E. K."/>
            <person name="Thang M."/>
            <person name="Chan C."/>
        </authorList>
    </citation>
    <scope>NUCLEOTIDE SEQUENCE [LARGE SCALE GENOMIC DNA]</scope>
</reference>
<feature type="domain" description="ABC transporter" evidence="10">
    <location>
        <begin position="651"/>
        <end position="893"/>
    </location>
</feature>
<keyword evidence="6 9" id="KW-1133">Transmembrane helix</keyword>
<dbReference type="InterPro" id="IPR027417">
    <property type="entry name" value="P-loop_NTPase"/>
</dbReference>
<dbReference type="EMBL" id="CAMXCT010004001">
    <property type="protein sequence ID" value="CAI4007219.1"/>
    <property type="molecule type" value="Genomic_DNA"/>
</dbReference>
<dbReference type="OrthoDB" id="66620at2759"/>
<dbReference type="InterPro" id="IPR050352">
    <property type="entry name" value="ABCG_transporters"/>
</dbReference>
<feature type="transmembrane region" description="Helical" evidence="9">
    <location>
        <begin position="1005"/>
        <end position="1024"/>
    </location>
</feature>
<feature type="transmembrane region" description="Helical" evidence="9">
    <location>
        <begin position="491"/>
        <end position="513"/>
    </location>
</feature>
<evidence type="ECO:0000256" key="7">
    <source>
        <dbReference type="ARBA" id="ARBA00023136"/>
    </source>
</evidence>
<feature type="transmembrane region" description="Helical" evidence="9">
    <location>
        <begin position="1085"/>
        <end position="1105"/>
    </location>
</feature>
<evidence type="ECO:0000313" key="12">
    <source>
        <dbReference type="EMBL" id="CAL4794531.1"/>
    </source>
</evidence>
<dbReference type="EMBL" id="CAMXCT030004001">
    <property type="protein sequence ID" value="CAL4794531.1"/>
    <property type="molecule type" value="Genomic_DNA"/>
</dbReference>
<dbReference type="Pfam" id="PF19055">
    <property type="entry name" value="ABC2_membrane_7"/>
    <property type="match status" value="2"/>
</dbReference>
<reference evidence="11" key="1">
    <citation type="submission" date="2022-10" db="EMBL/GenBank/DDBJ databases">
        <authorList>
            <person name="Chen Y."/>
            <person name="Dougan E. K."/>
            <person name="Chan C."/>
            <person name="Rhodes N."/>
            <person name="Thang M."/>
        </authorList>
    </citation>
    <scope>NUCLEOTIDE SEQUENCE</scope>
</reference>
<evidence type="ECO:0000256" key="6">
    <source>
        <dbReference type="ARBA" id="ARBA00022989"/>
    </source>
</evidence>
<dbReference type="SMART" id="SM00382">
    <property type="entry name" value="AAA"/>
    <property type="match status" value="2"/>
</dbReference>
<comment type="subcellular location">
    <subcellularLocation>
        <location evidence="1">Membrane</location>
        <topology evidence="1">Multi-pass membrane protein</topology>
    </subcellularLocation>
</comment>
<name>A0A9P1DDW1_9DINO</name>
<dbReference type="Pfam" id="PF01061">
    <property type="entry name" value="ABC2_membrane"/>
    <property type="match status" value="2"/>
</dbReference>
<keyword evidence="4" id="KW-0547">Nucleotide-binding</keyword>
<proteinExistence type="predicted"/>
<evidence type="ECO:0000259" key="10">
    <source>
        <dbReference type="PROSITE" id="PS50893"/>
    </source>
</evidence>
<evidence type="ECO:0000313" key="13">
    <source>
        <dbReference type="Proteomes" id="UP001152797"/>
    </source>
</evidence>